<dbReference type="PANTHER" id="PTHR10954:SF18">
    <property type="entry name" value="RIBONUCLEASE HII"/>
    <property type="match status" value="1"/>
</dbReference>
<dbReference type="PROSITE" id="PS51975">
    <property type="entry name" value="RNASE_H_2"/>
    <property type="match status" value="1"/>
</dbReference>
<sequence length="252" mass="27743">MRSIKQIKDLLSEMPDAELISELQTDERKGVQQLLKTYNARLEKERKAEEQYRSMQVYENLASSKGYRYIAGTDEAGRGPLAGPVVAAAVILPDQFFLPGLNDSKKLSAAKREAFFDIILGSADVGVGIISAEEIDRINILNASKKAMLTAISQLDQQPDYVLADAVTLDTQISQESIIKGDAKSVSIAAASVIAKVTRDRLMQEAARKYPGYGFDKNAGYGTKEHVDAISRSGVTDEHRRSFEPVKSMIRQ</sequence>
<evidence type="ECO:0000256" key="13">
    <source>
        <dbReference type="ARBA" id="ARBA00023211"/>
    </source>
</evidence>
<evidence type="ECO:0000256" key="16">
    <source>
        <dbReference type="RuleBase" id="RU003515"/>
    </source>
</evidence>
<evidence type="ECO:0000313" key="19">
    <source>
        <dbReference type="EMBL" id="KIL50452.1"/>
    </source>
</evidence>
<keyword evidence="20" id="KW-1185">Reference proteome</keyword>
<feature type="region of interest" description="Disordered" evidence="17">
    <location>
        <begin position="231"/>
        <end position="252"/>
    </location>
</feature>
<evidence type="ECO:0000256" key="5">
    <source>
        <dbReference type="ARBA" id="ARBA00007383"/>
    </source>
</evidence>
<comment type="similarity">
    <text evidence="5 14 16">Belongs to the RNase HII family.</text>
</comment>
<feature type="domain" description="RNase H type-2" evidence="18">
    <location>
        <begin position="68"/>
        <end position="252"/>
    </location>
</feature>
<evidence type="ECO:0000256" key="3">
    <source>
        <dbReference type="ARBA" id="ARBA00004065"/>
    </source>
</evidence>
<dbReference type="FunFam" id="3.30.420.10:FF:000006">
    <property type="entry name" value="Ribonuclease HII"/>
    <property type="match status" value="1"/>
</dbReference>
<dbReference type="SUPFAM" id="SSF53098">
    <property type="entry name" value="Ribonuclease H-like"/>
    <property type="match status" value="1"/>
</dbReference>
<evidence type="ECO:0000256" key="2">
    <source>
        <dbReference type="ARBA" id="ARBA00001946"/>
    </source>
</evidence>
<dbReference type="CDD" id="cd07182">
    <property type="entry name" value="RNase_HII_bacteria_HII_like"/>
    <property type="match status" value="1"/>
</dbReference>
<comment type="function">
    <text evidence="3 14 16">Endonuclease that specifically degrades the RNA of RNA-DNA hybrids.</text>
</comment>
<dbReference type="NCBIfam" id="NF000594">
    <property type="entry name" value="PRK00015.1-1"/>
    <property type="match status" value="1"/>
</dbReference>
<dbReference type="RefSeq" id="WP_041122381.1">
    <property type="nucleotide sequence ID" value="NZ_JXRQ01000017.1"/>
</dbReference>
<evidence type="ECO:0000256" key="4">
    <source>
        <dbReference type="ARBA" id="ARBA00004496"/>
    </source>
</evidence>
<dbReference type="GO" id="GO:0005737">
    <property type="term" value="C:cytoplasm"/>
    <property type="evidence" value="ECO:0007669"/>
    <property type="project" value="UniProtKB-SubCell"/>
</dbReference>
<evidence type="ECO:0000256" key="11">
    <source>
        <dbReference type="ARBA" id="ARBA00022759"/>
    </source>
</evidence>
<comment type="cofactor">
    <cofactor evidence="2">
        <name>Mg(2+)</name>
        <dbReference type="ChEBI" id="CHEBI:18420"/>
    </cofactor>
</comment>
<keyword evidence="12 14" id="KW-0378">Hydrolase</keyword>
<feature type="binding site" evidence="14 15">
    <location>
        <position position="75"/>
    </location>
    <ligand>
        <name>a divalent metal cation</name>
        <dbReference type="ChEBI" id="CHEBI:60240"/>
    </ligand>
</feature>
<evidence type="ECO:0000259" key="18">
    <source>
        <dbReference type="PROSITE" id="PS51975"/>
    </source>
</evidence>
<evidence type="ECO:0000256" key="1">
    <source>
        <dbReference type="ARBA" id="ARBA00000077"/>
    </source>
</evidence>
<comment type="cofactor">
    <cofactor evidence="14 15">
        <name>Mn(2+)</name>
        <dbReference type="ChEBI" id="CHEBI:29035"/>
    </cofactor>
    <cofactor evidence="14 15">
        <name>Mg(2+)</name>
        <dbReference type="ChEBI" id="CHEBI:18420"/>
    </cofactor>
    <text evidence="14 15">Manganese or magnesium. Binds 1 divalent metal ion per monomer in the absence of substrate. May bind a second metal ion after substrate binding.</text>
</comment>
<dbReference type="EMBL" id="JXRQ01000017">
    <property type="protein sequence ID" value="KIL50452.1"/>
    <property type="molecule type" value="Genomic_DNA"/>
</dbReference>
<dbReference type="PATRIC" id="fig|135826.4.peg.1822"/>
<feature type="binding site" evidence="14 15">
    <location>
        <position position="74"/>
    </location>
    <ligand>
        <name>a divalent metal cation</name>
        <dbReference type="ChEBI" id="CHEBI:60240"/>
    </ligand>
</feature>
<keyword evidence="10 14" id="KW-0479">Metal-binding</keyword>
<dbReference type="STRING" id="135826.KP77_18270"/>
<dbReference type="AlphaFoldDB" id="A0A0C2VNG2"/>
<organism evidence="19 20">
    <name type="scientific">Jeotgalibacillus alimentarius</name>
    <dbReference type="NCBI Taxonomy" id="135826"/>
    <lineage>
        <taxon>Bacteria</taxon>
        <taxon>Bacillati</taxon>
        <taxon>Bacillota</taxon>
        <taxon>Bacilli</taxon>
        <taxon>Bacillales</taxon>
        <taxon>Caryophanaceae</taxon>
        <taxon>Jeotgalibacillus</taxon>
    </lineage>
</organism>
<evidence type="ECO:0000256" key="9">
    <source>
        <dbReference type="ARBA" id="ARBA00022722"/>
    </source>
</evidence>
<dbReference type="Gene3D" id="3.30.420.10">
    <property type="entry name" value="Ribonuclease H-like superfamily/Ribonuclease H"/>
    <property type="match status" value="1"/>
</dbReference>
<dbReference type="InterPro" id="IPR012337">
    <property type="entry name" value="RNaseH-like_sf"/>
</dbReference>
<evidence type="ECO:0000256" key="6">
    <source>
        <dbReference type="ARBA" id="ARBA00012180"/>
    </source>
</evidence>
<dbReference type="NCBIfam" id="NF000595">
    <property type="entry name" value="PRK00015.1-3"/>
    <property type="match status" value="1"/>
</dbReference>
<keyword evidence="8 14" id="KW-0963">Cytoplasm</keyword>
<dbReference type="InterPro" id="IPR024567">
    <property type="entry name" value="RNase_HII/HIII_dom"/>
</dbReference>
<dbReference type="GO" id="GO:0004523">
    <property type="term" value="F:RNA-DNA hybrid ribonuclease activity"/>
    <property type="evidence" value="ECO:0007669"/>
    <property type="project" value="UniProtKB-UniRule"/>
</dbReference>
<keyword evidence="9 14" id="KW-0540">Nuclease</keyword>
<reference evidence="19 20" key="1">
    <citation type="submission" date="2015-01" db="EMBL/GenBank/DDBJ databases">
        <title>Genome sequence of Jeotgalibacillus alimentarius.</title>
        <authorList>
            <person name="Goh K.M."/>
            <person name="Chan K.-G."/>
            <person name="Yaakop A.S."/>
            <person name="Ee R."/>
            <person name="Gan H.M."/>
            <person name="Chan C.S."/>
        </authorList>
    </citation>
    <scope>NUCLEOTIDE SEQUENCE [LARGE SCALE GENOMIC DNA]</scope>
    <source>
        <strain evidence="19 20">YKJ-13</strain>
    </source>
</reference>
<keyword evidence="11 14" id="KW-0255">Endonuclease</keyword>
<proteinExistence type="inferred from homology"/>
<dbReference type="InterPro" id="IPR022898">
    <property type="entry name" value="RNase_HII"/>
</dbReference>
<dbReference type="GO" id="GO:0006298">
    <property type="term" value="P:mismatch repair"/>
    <property type="evidence" value="ECO:0007669"/>
    <property type="project" value="TreeGrafter"/>
</dbReference>
<dbReference type="Proteomes" id="UP000031950">
    <property type="component" value="Unassembled WGS sequence"/>
</dbReference>
<evidence type="ECO:0000256" key="14">
    <source>
        <dbReference type="HAMAP-Rule" id="MF_00052"/>
    </source>
</evidence>
<evidence type="ECO:0000256" key="8">
    <source>
        <dbReference type="ARBA" id="ARBA00022490"/>
    </source>
</evidence>
<dbReference type="OrthoDB" id="9803420at2"/>
<dbReference type="InterPro" id="IPR001352">
    <property type="entry name" value="RNase_HII/HIII"/>
</dbReference>
<keyword evidence="13 14" id="KW-0464">Manganese</keyword>
<dbReference type="PANTHER" id="PTHR10954">
    <property type="entry name" value="RIBONUCLEASE H2 SUBUNIT A"/>
    <property type="match status" value="1"/>
</dbReference>
<dbReference type="EC" id="3.1.26.4" evidence="6 14"/>
<evidence type="ECO:0000256" key="17">
    <source>
        <dbReference type="SAM" id="MobiDB-lite"/>
    </source>
</evidence>
<feature type="compositionally biased region" description="Basic and acidic residues" evidence="17">
    <location>
        <begin position="231"/>
        <end position="244"/>
    </location>
</feature>
<dbReference type="GO" id="GO:0043137">
    <property type="term" value="P:DNA replication, removal of RNA primer"/>
    <property type="evidence" value="ECO:0007669"/>
    <property type="project" value="TreeGrafter"/>
</dbReference>
<comment type="catalytic activity">
    <reaction evidence="1 14 15 16">
        <text>Endonucleolytic cleavage to 5'-phosphomonoester.</text>
        <dbReference type="EC" id="3.1.26.4"/>
    </reaction>
</comment>
<gene>
    <name evidence="14" type="primary">rnhB</name>
    <name evidence="19" type="ORF">KP77_18270</name>
</gene>
<feature type="binding site" evidence="14 15">
    <location>
        <position position="165"/>
    </location>
    <ligand>
        <name>a divalent metal cation</name>
        <dbReference type="ChEBI" id="CHEBI:60240"/>
    </ligand>
</feature>
<comment type="subcellular location">
    <subcellularLocation>
        <location evidence="4 14">Cytoplasm</location>
    </subcellularLocation>
</comment>
<evidence type="ECO:0000256" key="10">
    <source>
        <dbReference type="ARBA" id="ARBA00022723"/>
    </source>
</evidence>
<dbReference type="GO" id="GO:0003723">
    <property type="term" value="F:RNA binding"/>
    <property type="evidence" value="ECO:0007669"/>
    <property type="project" value="UniProtKB-UniRule"/>
</dbReference>
<dbReference type="GO" id="GO:0032299">
    <property type="term" value="C:ribonuclease H2 complex"/>
    <property type="evidence" value="ECO:0007669"/>
    <property type="project" value="TreeGrafter"/>
</dbReference>
<name>A0A0C2VNG2_9BACL</name>
<evidence type="ECO:0000256" key="12">
    <source>
        <dbReference type="ARBA" id="ARBA00022801"/>
    </source>
</evidence>
<evidence type="ECO:0000256" key="7">
    <source>
        <dbReference type="ARBA" id="ARBA00019179"/>
    </source>
</evidence>
<dbReference type="GO" id="GO:0030145">
    <property type="term" value="F:manganese ion binding"/>
    <property type="evidence" value="ECO:0007669"/>
    <property type="project" value="UniProtKB-UniRule"/>
</dbReference>
<accession>A0A0C2VNG2</accession>
<dbReference type="InterPro" id="IPR036397">
    <property type="entry name" value="RNaseH_sf"/>
</dbReference>
<evidence type="ECO:0000313" key="20">
    <source>
        <dbReference type="Proteomes" id="UP000031950"/>
    </source>
</evidence>
<evidence type="ECO:0000256" key="15">
    <source>
        <dbReference type="PROSITE-ProRule" id="PRU01319"/>
    </source>
</evidence>
<comment type="caution">
    <text evidence="19">The sequence shown here is derived from an EMBL/GenBank/DDBJ whole genome shotgun (WGS) entry which is preliminary data.</text>
</comment>
<dbReference type="Pfam" id="PF01351">
    <property type="entry name" value="RNase_HII"/>
    <property type="match status" value="1"/>
</dbReference>
<protein>
    <recommendedName>
        <fullName evidence="7 14">Ribonuclease HII</fullName>
        <shortName evidence="14">RNase HII</shortName>
        <ecNumber evidence="6 14">3.1.26.4</ecNumber>
    </recommendedName>
</protein>
<dbReference type="HAMAP" id="MF_00052_B">
    <property type="entry name" value="RNase_HII_B"/>
    <property type="match status" value="1"/>
</dbReference>